<dbReference type="EMBL" id="FOTY01000006">
    <property type="protein sequence ID" value="SFL84128.1"/>
    <property type="molecule type" value="Genomic_DNA"/>
</dbReference>
<dbReference type="AlphaFoldDB" id="A0A1I4KZF0"/>
<gene>
    <name evidence="3" type="ORF">SAMN04488054_10675</name>
</gene>
<sequence>MQNWEKIVVNQHQTILETMKIIDQEASQFTVVVDEHNYLLGTVTDGDVRRGLLKGVSLKEKVDQVMNTNPTIAVNDENATVIFQHSTVEHLPVVNDDYQLIKVISKQEVKKAPKKPNKVVLMAGGLGTRLRPLTETMPKPLLKIGEKPILEIIIESFKMYGFTDIYLCVNYKRELIKDYFQDGRSFGVSITYIDESINLGTAGPLSLLEDEINEPFFVMNADLLTTINFEQLLRFHKDNQSYGTMCVREYEYQVPYGVIRTNGDQLTSIEEKPLHKEFVNAGIYVLDPELLHLIPYNQFYDMPELFRKMMEQNYSLSAFPLREYWLDIGRYDDYQQANNDFYEVFE</sequence>
<dbReference type="InterPro" id="IPR029044">
    <property type="entry name" value="Nucleotide-diphossugar_trans"/>
</dbReference>
<dbReference type="Gene3D" id="3.10.580.10">
    <property type="entry name" value="CBS-domain"/>
    <property type="match status" value="1"/>
</dbReference>
<keyword evidence="1" id="KW-0129">CBS domain</keyword>
<dbReference type="InterPro" id="IPR000644">
    <property type="entry name" value="CBS_dom"/>
</dbReference>
<dbReference type="CDD" id="cd06426">
    <property type="entry name" value="NTP_transferase_like_2"/>
    <property type="match status" value="1"/>
</dbReference>
<dbReference type="Pfam" id="PF00571">
    <property type="entry name" value="CBS"/>
    <property type="match status" value="1"/>
</dbReference>
<organism evidence="3 4">
    <name type="scientific">Salibacterium qingdaonense</name>
    <dbReference type="NCBI Taxonomy" id="266892"/>
    <lineage>
        <taxon>Bacteria</taxon>
        <taxon>Bacillati</taxon>
        <taxon>Bacillota</taxon>
        <taxon>Bacilli</taxon>
        <taxon>Bacillales</taxon>
        <taxon>Bacillaceae</taxon>
    </lineage>
</organism>
<accession>A0A1I4KZF0</accession>
<dbReference type="Proteomes" id="UP000199668">
    <property type="component" value="Unassembled WGS sequence"/>
</dbReference>
<dbReference type="InterPro" id="IPR005835">
    <property type="entry name" value="NTP_transferase_dom"/>
</dbReference>
<dbReference type="PANTHER" id="PTHR22572">
    <property type="entry name" value="SUGAR-1-PHOSPHATE GUANYL TRANSFERASE"/>
    <property type="match status" value="1"/>
</dbReference>
<evidence type="ECO:0000259" key="2">
    <source>
        <dbReference type="PROSITE" id="PS51371"/>
    </source>
</evidence>
<proteinExistence type="predicted"/>
<dbReference type="RefSeq" id="WP_090926340.1">
    <property type="nucleotide sequence ID" value="NZ_FOTY01000006.1"/>
</dbReference>
<dbReference type="STRING" id="266892.SAMN04488054_10675"/>
<feature type="domain" description="CBS" evidence="2">
    <location>
        <begin position="1"/>
        <end position="58"/>
    </location>
</feature>
<dbReference type="Pfam" id="PF00483">
    <property type="entry name" value="NTP_transferase"/>
    <property type="match status" value="1"/>
</dbReference>
<dbReference type="SUPFAM" id="SSF53448">
    <property type="entry name" value="Nucleotide-diphospho-sugar transferases"/>
    <property type="match status" value="1"/>
</dbReference>
<dbReference type="InterPro" id="IPR046342">
    <property type="entry name" value="CBS_dom_sf"/>
</dbReference>
<name>A0A1I4KZF0_9BACI</name>
<dbReference type="InterPro" id="IPR050486">
    <property type="entry name" value="Mannose-1P_guanyltransferase"/>
</dbReference>
<keyword evidence="4" id="KW-1185">Reference proteome</keyword>
<protein>
    <submittedName>
        <fullName evidence="3">CBS domain-containing protein</fullName>
    </submittedName>
</protein>
<dbReference type="PROSITE" id="PS51371">
    <property type="entry name" value="CBS"/>
    <property type="match status" value="1"/>
</dbReference>
<evidence type="ECO:0000313" key="3">
    <source>
        <dbReference type="EMBL" id="SFL84128.1"/>
    </source>
</evidence>
<dbReference type="OrthoDB" id="9801899at2"/>
<evidence type="ECO:0000256" key="1">
    <source>
        <dbReference type="PROSITE-ProRule" id="PRU00703"/>
    </source>
</evidence>
<dbReference type="Gene3D" id="3.90.550.10">
    <property type="entry name" value="Spore Coat Polysaccharide Biosynthesis Protein SpsA, Chain A"/>
    <property type="match status" value="1"/>
</dbReference>
<reference evidence="3 4" key="1">
    <citation type="submission" date="2016-10" db="EMBL/GenBank/DDBJ databases">
        <authorList>
            <person name="de Groot N.N."/>
        </authorList>
    </citation>
    <scope>NUCLEOTIDE SEQUENCE [LARGE SCALE GENOMIC DNA]</scope>
    <source>
        <strain evidence="3 4">CGMCC 1.6134</strain>
    </source>
</reference>
<evidence type="ECO:0000313" key="4">
    <source>
        <dbReference type="Proteomes" id="UP000199668"/>
    </source>
</evidence>